<dbReference type="InterPro" id="IPR045376">
    <property type="entry name" value="Maf_N"/>
</dbReference>
<dbReference type="Proteomes" id="UP001377972">
    <property type="component" value="Unassembled WGS sequence"/>
</dbReference>
<evidence type="ECO:0000259" key="2">
    <source>
        <dbReference type="Pfam" id="PF20157"/>
    </source>
</evidence>
<dbReference type="RefSeq" id="WP_339980774.1">
    <property type="nucleotide sequence ID" value="NZ_JAQPZS010000007.1"/>
</dbReference>
<dbReference type="InterPro" id="IPR002826">
    <property type="entry name" value="MptE-like"/>
</dbReference>
<sequence>MTKESSLEQQIESLAEKLDSSLQQQINEEKFAEQANIRFTNNLTAFEKYYPEIAQAIKNYKTRDDFCLHVTQELKANFVKKGEKVPLYSDNPYSQCVEQVERNLNKPAISAVKYDFRKKKKDNRIHVKYMNKISELLANIREQKPDTLKQLPDRFPSAMIFGIGLGYHLEYMLDKVEFDYIHIVEPDFELFFASLFCIEWDVIIQRIDDSLGCLFIHLGISYENFFDSLYKVVQDIGAFSISKTFCYQHYPNKELNSLISNFFKQFYQFQNGFGFYNDAVTSIAHTIKHMNSNLPFWISDNVVADDVAEIPVFVVGNGPSLDSAEELLRQNKDNAIILAAGTALGSLLKMGIKPDFHVLIERPKRNYEILLETQKKEDYSDLNLLTTNVIYSHTPELYKWTGLAIKGNEAGSDYYALARIGNGLLRREIIPYSNPLVANTALSYASSFGFKNIYLIGVDNAITGSGEHHSKYSIYNDSSLKRQFKPLSGYDHEVEGNLGNIVYANNFYMVSKNQMELLIKHKPNSNYYNVGHGAKLKGAYPLTEEEVLIPSLSTDKNEVVEYIKNTQFISESVKDDDYQMLDLKAFSTIAKHLKDISQSSFSSRQDCLDILRRQSRYVYSLRGGRYSYYFQLFKGSLLYYHCPLITLLYSYEDDNLTLNWFKEGLDMWNEYLDEMEADFPESYDKPCDWGLE</sequence>
<proteinExistence type="predicted"/>
<comment type="caution">
    <text evidence="3">The sequence shown here is derived from an EMBL/GenBank/DDBJ whole genome shotgun (WGS) entry which is preliminary data.</text>
</comment>
<feature type="domain" description="6-hydroxymethylpterin diphosphokinase MptE-like" evidence="1">
    <location>
        <begin position="292"/>
        <end position="463"/>
    </location>
</feature>
<dbReference type="PANTHER" id="PTHR41786:SF1">
    <property type="entry name" value="6-HYDROXYMETHYLPTERIN DIPHOSPHOKINASE MPTE-LIKE DOMAIN-CONTAINING PROTEIN"/>
    <property type="match status" value="1"/>
</dbReference>
<keyword evidence="4" id="KW-1185">Reference proteome</keyword>
<gene>
    <name evidence="3" type="ORF">PQI24_09245</name>
</gene>
<dbReference type="PANTHER" id="PTHR41786">
    <property type="entry name" value="MOTILITY ACCESSORY FACTOR MAF"/>
    <property type="match status" value="1"/>
</dbReference>
<dbReference type="EMBL" id="JAQPZS010000007">
    <property type="protein sequence ID" value="MEJ6496220.1"/>
    <property type="molecule type" value="Genomic_DNA"/>
</dbReference>
<accession>A0ABU8ST53</accession>
<evidence type="ECO:0000313" key="4">
    <source>
        <dbReference type="Proteomes" id="UP001377972"/>
    </source>
</evidence>
<organism evidence="3 4">
    <name type="scientific">Pseudoalteromonas lipolytica</name>
    <dbReference type="NCBI Taxonomy" id="570156"/>
    <lineage>
        <taxon>Bacteria</taxon>
        <taxon>Pseudomonadati</taxon>
        <taxon>Pseudomonadota</taxon>
        <taxon>Gammaproteobacteria</taxon>
        <taxon>Alteromonadales</taxon>
        <taxon>Pseudoalteromonadaceae</taxon>
        <taxon>Pseudoalteromonas</taxon>
    </lineage>
</organism>
<reference evidence="3 4" key="1">
    <citation type="submission" date="2023-01" db="EMBL/GenBank/DDBJ databases">
        <title>Trichodesmium-associated heterotrophic epibiont bacteria.</title>
        <authorList>
            <person name="Cleveland C.S."/>
            <person name="Webb E.A."/>
        </authorList>
    </citation>
    <scope>NUCLEOTIDE SEQUENCE [LARGE SCALE GENOMIC DNA]</scope>
    <source>
        <strain evidence="3 4">USCH2</strain>
    </source>
</reference>
<protein>
    <submittedName>
        <fullName evidence="3">DUF115 domain-containing protein</fullName>
    </submittedName>
</protein>
<dbReference type="Pfam" id="PF01973">
    <property type="entry name" value="MptE-like"/>
    <property type="match status" value="1"/>
</dbReference>
<evidence type="ECO:0000313" key="3">
    <source>
        <dbReference type="EMBL" id="MEJ6496220.1"/>
    </source>
</evidence>
<dbReference type="Pfam" id="PF20157">
    <property type="entry name" value="Maf_flag10_N"/>
    <property type="match status" value="1"/>
</dbReference>
<name>A0ABU8ST53_9GAMM</name>
<evidence type="ECO:0000259" key="1">
    <source>
        <dbReference type="Pfam" id="PF01973"/>
    </source>
</evidence>
<feature type="domain" description="Glycosyltransferase Maf N-terminal" evidence="2">
    <location>
        <begin position="38"/>
        <end position="267"/>
    </location>
</feature>
<dbReference type="Gene3D" id="3.90.1480.10">
    <property type="entry name" value="Alpha-2,3-sialyltransferase"/>
    <property type="match status" value="1"/>
</dbReference>